<dbReference type="EMBL" id="CCMZ01000034">
    <property type="protein sequence ID" value="CDX23570.1"/>
    <property type="molecule type" value="Genomic_DNA"/>
</dbReference>
<dbReference type="Proteomes" id="UP000045285">
    <property type="component" value="Unassembled WGS sequence"/>
</dbReference>
<evidence type="ECO:0000256" key="8">
    <source>
        <dbReference type="ARBA" id="ARBA00022989"/>
    </source>
</evidence>
<dbReference type="InterPro" id="IPR010065">
    <property type="entry name" value="AA_ABC_transptr_permease_3TM"/>
</dbReference>
<evidence type="ECO:0000313" key="14">
    <source>
        <dbReference type="Proteomes" id="UP000045285"/>
    </source>
</evidence>
<organism evidence="13 15">
    <name type="scientific">Mesorhizobium plurifarium</name>
    <dbReference type="NCBI Taxonomy" id="69974"/>
    <lineage>
        <taxon>Bacteria</taxon>
        <taxon>Pseudomonadati</taxon>
        <taxon>Pseudomonadota</taxon>
        <taxon>Alphaproteobacteria</taxon>
        <taxon>Hyphomicrobiales</taxon>
        <taxon>Phyllobacteriaceae</taxon>
        <taxon>Mesorhizobium</taxon>
    </lineage>
</organism>
<feature type="transmembrane region" description="Helical" evidence="10">
    <location>
        <begin position="188"/>
        <end position="207"/>
    </location>
</feature>
<name>A0A090FZG3_MESPL</name>
<evidence type="ECO:0000313" key="12">
    <source>
        <dbReference type="EMBL" id="CDX23570.1"/>
    </source>
</evidence>
<reference evidence="13 15" key="1">
    <citation type="submission" date="2014-08" db="EMBL/GenBank/DDBJ databases">
        <authorList>
            <person name="Moulin Lionel"/>
        </authorList>
    </citation>
    <scope>NUCLEOTIDE SEQUENCE [LARGE SCALE GENOMIC DNA]</scope>
</reference>
<keyword evidence="5" id="KW-1003">Cell membrane</keyword>
<dbReference type="Gene3D" id="1.10.3720.10">
    <property type="entry name" value="MetI-like"/>
    <property type="match status" value="1"/>
</dbReference>
<comment type="subcellular location">
    <subcellularLocation>
        <location evidence="2">Cell inner membrane</location>
        <topology evidence="2">Multi-pass membrane protein</topology>
    </subcellularLocation>
    <subcellularLocation>
        <location evidence="10">Cell membrane</location>
        <topology evidence="10">Multi-pass membrane protein</topology>
    </subcellularLocation>
</comment>
<evidence type="ECO:0000256" key="10">
    <source>
        <dbReference type="RuleBase" id="RU363032"/>
    </source>
</evidence>
<feature type="transmembrane region" description="Helical" evidence="10">
    <location>
        <begin position="20"/>
        <end position="42"/>
    </location>
</feature>
<dbReference type="AlphaFoldDB" id="A0A090FZG3"/>
<keyword evidence="8 10" id="KW-1133">Transmembrane helix</keyword>
<evidence type="ECO:0000256" key="1">
    <source>
        <dbReference type="ARBA" id="ARBA00003159"/>
    </source>
</evidence>
<keyword evidence="6 10" id="KW-0812">Transmembrane</keyword>
<keyword evidence="4 10" id="KW-0813">Transport</keyword>
<dbReference type="PANTHER" id="PTHR30614:SF20">
    <property type="entry name" value="GLUTAMINE TRANSPORT SYSTEM PERMEASE PROTEIN GLNP"/>
    <property type="match status" value="1"/>
</dbReference>
<dbReference type="EMBL" id="CCNE01000001">
    <property type="protein sequence ID" value="CDX48774.1"/>
    <property type="molecule type" value="Genomic_DNA"/>
</dbReference>
<evidence type="ECO:0000256" key="7">
    <source>
        <dbReference type="ARBA" id="ARBA00022970"/>
    </source>
</evidence>
<comment type="function">
    <text evidence="1">Part of the binding-protein-dependent transport system for glutamine; probably responsible for the translocation of the substrate across the membrane.</text>
</comment>
<dbReference type="InterPro" id="IPR000515">
    <property type="entry name" value="MetI-like"/>
</dbReference>
<keyword evidence="14" id="KW-1185">Reference proteome</keyword>
<proteinExistence type="inferred from homology"/>
<sequence>MVDFSRTIAFLPQFLAGAGVTLTVSALGFALGTVIGFGLLACRRSRWRAVRFIGALYTSFIRGTPLIVQIFVVYYVLPGLAGIDLPPLLAGVLALSFNSAAFVAEILRAGLTRIPVGQYEAAKALGLKPAVTWLKIILPQLFRIIIPPMVNEFTMLVKASSILSVITVVELTRTAQNIMNVTYRPVEAFMVAAVLYFVVLFACSLLVRRLERQAERARA</sequence>
<dbReference type="SUPFAM" id="SSF161098">
    <property type="entry name" value="MetI-like"/>
    <property type="match status" value="1"/>
</dbReference>
<keyword evidence="9 10" id="KW-0472">Membrane</keyword>
<comment type="similarity">
    <text evidence="3">Belongs to the binding-protein-dependent transport system permease family. HisMQ subfamily.</text>
</comment>
<dbReference type="Proteomes" id="UP000046122">
    <property type="component" value="Unassembled WGS sequence"/>
</dbReference>
<feature type="domain" description="ABC transmembrane type-1" evidence="11">
    <location>
        <begin position="18"/>
        <end position="207"/>
    </location>
</feature>
<evidence type="ECO:0000259" key="11">
    <source>
        <dbReference type="PROSITE" id="PS50928"/>
    </source>
</evidence>
<dbReference type="PROSITE" id="PS50928">
    <property type="entry name" value="ABC_TM1"/>
    <property type="match status" value="1"/>
</dbReference>
<gene>
    <name evidence="13" type="primary">yecS</name>
    <name evidence="12" type="ORF">MPL3356_40442</name>
    <name evidence="13" type="ORF">MPL3365_10026</name>
</gene>
<dbReference type="InterPro" id="IPR043429">
    <property type="entry name" value="ArtM/GltK/GlnP/TcyL/YhdX-like"/>
</dbReference>
<evidence type="ECO:0000256" key="2">
    <source>
        <dbReference type="ARBA" id="ARBA00004429"/>
    </source>
</evidence>
<dbReference type="NCBIfam" id="TIGR01726">
    <property type="entry name" value="HEQRo_perm_3TM"/>
    <property type="match status" value="1"/>
</dbReference>
<keyword evidence="7" id="KW-0029">Amino-acid transport</keyword>
<evidence type="ECO:0000256" key="6">
    <source>
        <dbReference type="ARBA" id="ARBA00022692"/>
    </source>
</evidence>
<accession>A0A090FZG3</accession>
<dbReference type="InterPro" id="IPR035906">
    <property type="entry name" value="MetI-like_sf"/>
</dbReference>
<evidence type="ECO:0000256" key="4">
    <source>
        <dbReference type="ARBA" id="ARBA00022448"/>
    </source>
</evidence>
<evidence type="ECO:0000256" key="5">
    <source>
        <dbReference type="ARBA" id="ARBA00022475"/>
    </source>
</evidence>
<feature type="transmembrane region" description="Helical" evidence="10">
    <location>
        <begin position="132"/>
        <end position="150"/>
    </location>
</feature>
<evidence type="ECO:0000256" key="9">
    <source>
        <dbReference type="ARBA" id="ARBA00023136"/>
    </source>
</evidence>
<reference evidence="14" key="2">
    <citation type="submission" date="2014-08" db="EMBL/GenBank/DDBJ databases">
        <authorList>
            <person name="Moulin L."/>
        </authorList>
    </citation>
    <scope>NUCLEOTIDE SEQUENCE [LARGE SCALE GENOMIC DNA]</scope>
</reference>
<dbReference type="PANTHER" id="PTHR30614">
    <property type="entry name" value="MEMBRANE COMPONENT OF AMINO ACID ABC TRANSPORTER"/>
    <property type="match status" value="1"/>
</dbReference>
<evidence type="ECO:0000313" key="15">
    <source>
        <dbReference type="Proteomes" id="UP000046122"/>
    </source>
</evidence>
<dbReference type="GO" id="GO:0022857">
    <property type="term" value="F:transmembrane transporter activity"/>
    <property type="evidence" value="ECO:0007669"/>
    <property type="project" value="InterPro"/>
</dbReference>
<dbReference type="GO" id="GO:0006865">
    <property type="term" value="P:amino acid transport"/>
    <property type="evidence" value="ECO:0007669"/>
    <property type="project" value="UniProtKB-KW"/>
</dbReference>
<dbReference type="Pfam" id="PF00528">
    <property type="entry name" value="BPD_transp_1"/>
    <property type="match status" value="1"/>
</dbReference>
<feature type="transmembrane region" description="Helical" evidence="10">
    <location>
        <begin position="54"/>
        <end position="77"/>
    </location>
</feature>
<evidence type="ECO:0000256" key="3">
    <source>
        <dbReference type="ARBA" id="ARBA00010072"/>
    </source>
</evidence>
<feature type="transmembrane region" description="Helical" evidence="10">
    <location>
        <begin position="89"/>
        <end position="111"/>
    </location>
</feature>
<dbReference type="GO" id="GO:0043190">
    <property type="term" value="C:ATP-binding cassette (ABC) transporter complex"/>
    <property type="evidence" value="ECO:0007669"/>
    <property type="project" value="InterPro"/>
</dbReference>
<evidence type="ECO:0000313" key="13">
    <source>
        <dbReference type="EMBL" id="CDX48774.1"/>
    </source>
</evidence>
<dbReference type="CDD" id="cd06261">
    <property type="entry name" value="TM_PBP2"/>
    <property type="match status" value="1"/>
</dbReference>
<protein>
    <submittedName>
        <fullName evidence="13">Putative transporter subunit: permease component of ABC superfamily transporter</fullName>
    </submittedName>
</protein>